<keyword evidence="3" id="KW-1185">Reference proteome</keyword>
<reference evidence="3" key="1">
    <citation type="journal article" date="2019" name="Int. J. Syst. Evol. Microbiol.">
        <title>The Global Catalogue of Microorganisms (GCM) 10K type strain sequencing project: providing services to taxonomists for standard genome sequencing and annotation.</title>
        <authorList>
            <consortium name="The Broad Institute Genomics Platform"/>
            <consortium name="The Broad Institute Genome Sequencing Center for Infectious Disease"/>
            <person name="Wu L."/>
            <person name="Ma J."/>
        </authorList>
    </citation>
    <scope>NUCLEOTIDE SEQUENCE [LARGE SCALE GENOMIC DNA]</scope>
    <source>
        <strain evidence="3">CGMCC 4.7638</strain>
    </source>
</reference>
<evidence type="ECO:0000313" key="3">
    <source>
        <dbReference type="Proteomes" id="UP001597542"/>
    </source>
</evidence>
<accession>A0ABW5I5P1</accession>
<name>A0ABW5I5P1_9PSEU</name>
<dbReference type="Proteomes" id="UP001597542">
    <property type="component" value="Unassembled WGS sequence"/>
</dbReference>
<evidence type="ECO:0000256" key="1">
    <source>
        <dbReference type="SAM" id="MobiDB-lite"/>
    </source>
</evidence>
<gene>
    <name evidence="2" type="ORF">ACFSUT_27375</name>
</gene>
<comment type="caution">
    <text evidence="2">The sequence shown here is derived from an EMBL/GenBank/DDBJ whole genome shotgun (WGS) entry which is preliminary data.</text>
</comment>
<organism evidence="2 3">
    <name type="scientific">Amycolatopsis albidoflavus</name>
    <dbReference type="NCBI Taxonomy" id="102226"/>
    <lineage>
        <taxon>Bacteria</taxon>
        <taxon>Bacillati</taxon>
        <taxon>Actinomycetota</taxon>
        <taxon>Actinomycetes</taxon>
        <taxon>Pseudonocardiales</taxon>
        <taxon>Pseudonocardiaceae</taxon>
        <taxon>Amycolatopsis</taxon>
    </lineage>
</organism>
<dbReference type="RefSeq" id="WP_344283541.1">
    <property type="nucleotide sequence ID" value="NZ_BAAAHV010000022.1"/>
</dbReference>
<protein>
    <submittedName>
        <fullName evidence="2">Uncharacterized protein</fullName>
    </submittedName>
</protein>
<feature type="region of interest" description="Disordered" evidence="1">
    <location>
        <begin position="61"/>
        <end position="124"/>
    </location>
</feature>
<proteinExistence type="predicted"/>
<evidence type="ECO:0000313" key="2">
    <source>
        <dbReference type="EMBL" id="MFD2484028.1"/>
    </source>
</evidence>
<dbReference type="EMBL" id="JBHUKQ010000014">
    <property type="protein sequence ID" value="MFD2484028.1"/>
    <property type="molecule type" value="Genomic_DNA"/>
</dbReference>
<sequence length="172" mass="19289">MPRDAARELVRGSVTLLFEDFHLRTRALKPAPPAWQALIDEWAMSLEAETTWLADPVALPEADETAPPEPSTTRWPHETAAHPGPADSYHPGGIHQTDAPELPRPRLSQPPRRSDHPTHPGHRRRLAEIANIDLERDLDLSHRLVNVLDRDGKWREPILAGPTSAKICANEY</sequence>